<keyword evidence="1" id="KW-1133">Transmembrane helix</keyword>
<gene>
    <name evidence="4" type="primary">LOC100901462</name>
</gene>
<accession>A0AAJ6QX84</accession>
<evidence type="ECO:0000313" key="3">
    <source>
        <dbReference type="Proteomes" id="UP000694867"/>
    </source>
</evidence>
<sequence>MVTLRIASDRLAMLIILGALCGTALTEETAKDSERLRVAELRATEDYMFAVFQPKAVLKKYLPGKEAKLRVSIYAGNTTDASPLAVEDISTPFFDIEDKTFEPYADYTMTVTHGNEIILEQHFKSSPGTPSEVAKVGWQMEDEEGSSRAILHWDAPESPRGPIDGYKISHCHRDVILVDERKTKESTLQCEAPKETRDTKIEIEVKQGTHYVTTIWAFNELRAEFGEAKGKRLLGQASVVTPSHNKIVSKGGNSAALVTLIVISVLLSLVIVGYAGYKYYRKNYN</sequence>
<name>A0AAJ6QX84_9ACAR</name>
<feature type="signal peptide" evidence="2">
    <location>
        <begin position="1"/>
        <end position="26"/>
    </location>
</feature>
<keyword evidence="3" id="KW-1185">Reference proteome</keyword>
<dbReference type="InterPro" id="IPR013783">
    <property type="entry name" value="Ig-like_fold"/>
</dbReference>
<organism evidence="3 4">
    <name type="scientific">Galendromus occidentalis</name>
    <name type="common">western predatory mite</name>
    <dbReference type="NCBI Taxonomy" id="34638"/>
    <lineage>
        <taxon>Eukaryota</taxon>
        <taxon>Metazoa</taxon>
        <taxon>Ecdysozoa</taxon>
        <taxon>Arthropoda</taxon>
        <taxon>Chelicerata</taxon>
        <taxon>Arachnida</taxon>
        <taxon>Acari</taxon>
        <taxon>Parasitiformes</taxon>
        <taxon>Mesostigmata</taxon>
        <taxon>Gamasina</taxon>
        <taxon>Phytoseioidea</taxon>
        <taxon>Phytoseiidae</taxon>
        <taxon>Typhlodrominae</taxon>
        <taxon>Galendromus</taxon>
    </lineage>
</organism>
<dbReference type="KEGG" id="goe:100901462"/>
<dbReference type="AlphaFoldDB" id="A0AAJ6QX84"/>
<dbReference type="RefSeq" id="XP_003746998.1">
    <property type="nucleotide sequence ID" value="XM_003746950.1"/>
</dbReference>
<evidence type="ECO:0000256" key="2">
    <source>
        <dbReference type="SAM" id="SignalP"/>
    </source>
</evidence>
<keyword evidence="2" id="KW-0732">Signal</keyword>
<dbReference type="InterPro" id="IPR003961">
    <property type="entry name" value="FN3_dom"/>
</dbReference>
<reference evidence="4" key="1">
    <citation type="submission" date="2025-08" db="UniProtKB">
        <authorList>
            <consortium name="RefSeq"/>
        </authorList>
    </citation>
    <scope>IDENTIFICATION</scope>
</reference>
<feature type="chain" id="PRO_5042514338" evidence="2">
    <location>
        <begin position="27"/>
        <end position="285"/>
    </location>
</feature>
<dbReference type="Gene3D" id="2.60.40.10">
    <property type="entry name" value="Immunoglobulins"/>
    <property type="match status" value="1"/>
</dbReference>
<dbReference type="CDD" id="cd00063">
    <property type="entry name" value="FN3"/>
    <property type="match status" value="1"/>
</dbReference>
<evidence type="ECO:0000313" key="4">
    <source>
        <dbReference type="RefSeq" id="XP_003746998.1"/>
    </source>
</evidence>
<dbReference type="Proteomes" id="UP000694867">
    <property type="component" value="Unplaced"/>
</dbReference>
<evidence type="ECO:0000256" key="1">
    <source>
        <dbReference type="SAM" id="Phobius"/>
    </source>
</evidence>
<keyword evidence="1" id="KW-0472">Membrane</keyword>
<dbReference type="InterPro" id="IPR036116">
    <property type="entry name" value="FN3_sf"/>
</dbReference>
<keyword evidence="1" id="KW-0812">Transmembrane</keyword>
<dbReference type="SUPFAM" id="SSF49265">
    <property type="entry name" value="Fibronectin type III"/>
    <property type="match status" value="1"/>
</dbReference>
<feature type="transmembrane region" description="Helical" evidence="1">
    <location>
        <begin position="255"/>
        <end position="277"/>
    </location>
</feature>
<dbReference type="GeneID" id="100901462"/>
<protein>
    <submittedName>
        <fullName evidence="4">Uncharacterized protein LOC100901462</fullName>
    </submittedName>
</protein>
<proteinExistence type="predicted"/>